<name>F3QVF2_9BACT</name>
<comment type="caution">
    <text evidence="1">The sequence shown here is derived from an EMBL/GenBank/DDBJ whole genome shotgun (WGS) entry which is preliminary data.</text>
</comment>
<proteinExistence type="predicted"/>
<dbReference type="EMBL" id="AFBR01000065">
    <property type="protein sequence ID" value="EGG52733.1"/>
    <property type="molecule type" value="Genomic_DNA"/>
</dbReference>
<gene>
    <name evidence="1" type="ORF">HMPREF9442_02178</name>
</gene>
<organism evidence="1 2">
    <name type="scientific">Paraprevotella xylaniphila YIT 11841</name>
    <dbReference type="NCBI Taxonomy" id="762982"/>
    <lineage>
        <taxon>Bacteria</taxon>
        <taxon>Pseudomonadati</taxon>
        <taxon>Bacteroidota</taxon>
        <taxon>Bacteroidia</taxon>
        <taxon>Bacteroidales</taxon>
        <taxon>Prevotellaceae</taxon>
        <taxon>Paraprevotella</taxon>
    </lineage>
</organism>
<dbReference type="HOGENOM" id="CLU_3203124_0_0_10"/>
<dbReference type="STRING" id="762982.HMPREF9442_02178"/>
<keyword evidence="2" id="KW-1185">Reference proteome</keyword>
<dbReference type="Proteomes" id="UP000005546">
    <property type="component" value="Unassembled WGS sequence"/>
</dbReference>
<evidence type="ECO:0000313" key="1">
    <source>
        <dbReference type="EMBL" id="EGG52733.1"/>
    </source>
</evidence>
<sequence>MGYGSNNNIIWGITYHFKKNGLPVDKMTPSFPFCAYACPCICSLP</sequence>
<accession>F3QVF2</accession>
<dbReference type="AlphaFoldDB" id="F3QVF2"/>
<protein>
    <submittedName>
        <fullName evidence="1">Uncharacterized protein</fullName>
    </submittedName>
</protein>
<reference evidence="1 2" key="1">
    <citation type="submission" date="2011-02" db="EMBL/GenBank/DDBJ databases">
        <authorList>
            <person name="Weinstock G."/>
            <person name="Sodergren E."/>
            <person name="Clifton S."/>
            <person name="Fulton L."/>
            <person name="Fulton B."/>
            <person name="Courtney L."/>
            <person name="Fronick C."/>
            <person name="Harrison M."/>
            <person name="Strong C."/>
            <person name="Farmer C."/>
            <person name="Delahaunty K."/>
            <person name="Markovic C."/>
            <person name="Hall O."/>
            <person name="Minx P."/>
            <person name="Tomlinson C."/>
            <person name="Mitreva M."/>
            <person name="Hou S."/>
            <person name="Chen J."/>
            <person name="Wollam A."/>
            <person name="Pepin K.H."/>
            <person name="Johnson M."/>
            <person name="Bhonagiri V."/>
            <person name="Zhang X."/>
            <person name="Suruliraj S."/>
            <person name="Warren W."/>
            <person name="Chinwalla A."/>
            <person name="Mardis E.R."/>
            <person name="Wilson R.K."/>
        </authorList>
    </citation>
    <scope>NUCLEOTIDE SEQUENCE [LARGE SCALE GENOMIC DNA]</scope>
    <source>
        <strain evidence="1 2">YIT 11841</strain>
    </source>
</reference>
<evidence type="ECO:0000313" key="2">
    <source>
        <dbReference type="Proteomes" id="UP000005546"/>
    </source>
</evidence>